<dbReference type="SUPFAM" id="SSF56672">
    <property type="entry name" value="DNA/RNA polymerases"/>
    <property type="match status" value="1"/>
</dbReference>
<dbReference type="GO" id="GO:0004197">
    <property type="term" value="F:cysteine-type endopeptidase activity"/>
    <property type="evidence" value="ECO:0007669"/>
    <property type="project" value="InterPro"/>
</dbReference>
<evidence type="ECO:0000256" key="9">
    <source>
        <dbReference type="ARBA" id="ARBA00022953"/>
    </source>
</evidence>
<dbReference type="InterPro" id="IPR000605">
    <property type="entry name" value="Helicase_SF3_ssDNA/RNA_vir"/>
</dbReference>
<evidence type="ECO:0000256" key="1">
    <source>
        <dbReference type="ARBA" id="ARBA00022484"/>
    </source>
</evidence>
<dbReference type="GO" id="GO:0006351">
    <property type="term" value="P:DNA-templated transcription"/>
    <property type="evidence" value="ECO:0007669"/>
    <property type="project" value="InterPro"/>
</dbReference>
<evidence type="ECO:0000259" key="10">
    <source>
        <dbReference type="PROSITE" id="PS50507"/>
    </source>
</evidence>
<evidence type="ECO:0000256" key="8">
    <source>
        <dbReference type="ARBA" id="ARBA00022840"/>
    </source>
</evidence>
<evidence type="ECO:0000256" key="4">
    <source>
        <dbReference type="ARBA" id="ARBA00022695"/>
    </source>
</evidence>
<dbReference type="GO" id="GO:0005524">
    <property type="term" value="F:ATP binding"/>
    <property type="evidence" value="ECO:0007669"/>
    <property type="project" value="UniProtKB-KW"/>
</dbReference>
<dbReference type="Gene3D" id="2.40.10.10">
    <property type="entry name" value="Trypsin-like serine proteases"/>
    <property type="match status" value="1"/>
</dbReference>
<dbReference type="InterPro" id="IPR043128">
    <property type="entry name" value="Rev_trsase/Diguanyl_cyclase"/>
</dbReference>
<keyword evidence="3" id="KW-0808">Transferase</keyword>
<keyword evidence="2" id="KW-0645">Protease</keyword>
<evidence type="ECO:0000256" key="3">
    <source>
        <dbReference type="ARBA" id="ARBA00022679"/>
    </source>
</evidence>
<dbReference type="InterPro" id="IPR014759">
    <property type="entry name" value="Helicase_SF3_ssRNA_vir"/>
</dbReference>
<evidence type="ECO:0000256" key="7">
    <source>
        <dbReference type="ARBA" id="ARBA00022807"/>
    </source>
</evidence>
<keyword evidence="8" id="KW-0067">ATP-binding</keyword>
<evidence type="ECO:0000256" key="5">
    <source>
        <dbReference type="ARBA" id="ARBA00022741"/>
    </source>
</evidence>
<accession>A0A6M9Z785</accession>
<dbReference type="PROSITE" id="PS51218">
    <property type="entry name" value="SF3_HELICASE_2"/>
    <property type="match status" value="1"/>
</dbReference>
<protein>
    <submittedName>
        <fullName evidence="13">Uncharacterized protein</fullName>
    </submittedName>
</protein>
<feature type="domain" description="RdRp catalytic" evidence="10">
    <location>
        <begin position="1731"/>
        <end position="1882"/>
    </location>
</feature>
<keyword evidence="4" id="KW-0548">Nucleotidyltransferase</keyword>
<organism evidence="13">
    <name type="scientific">Picornavirales sp</name>
    <dbReference type="NCBI Taxonomy" id="1955153"/>
    <lineage>
        <taxon>Viruses</taxon>
        <taxon>Riboviria</taxon>
        <taxon>Orthornavirae</taxon>
        <taxon>Pisuviricota</taxon>
        <taxon>Pisoniviricetes</taxon>
        <taxon>Picornavirales</taxon>
    </lineage>
</organism>
<keyword evidence="6" id="KW-0378">Hydrolase</keyword>
<sequence>MTSNSFLEATRSRAERLCGRPRKVILPSRHTFQQFCHRVRANSRFGDAVHDFSSQGLSLEWNEFKDKRFNYCTKILYHFLQVHFELEYDDMIELHKFMKKNMFITFEGRRTLIPLNCVFPLLKSKLNSLYMKRHTAPLEFLKDDLRKHFDVLKGLGIQDYAIFLYVCFVDHDTVPLNDFEYSSEINAKICLTQLADYVGWFYNHPDLDNMDYTTRYIAEVFASFICCNLHFTNPLAISESEFFSDMLDYFTAFAVFRPRMYNDVNGTIYNEFTDTSIAQVKIDSNISIDQNFIDVLSQVTGTFQQMIKSLDAAAANAISTLRQKFSTFLTICYNLFRYANGSMSPQDTTVNIIGLLLSSSIPDTIVADVHGIFKQSVVENQAQSACSAESLCKLIGISAFVLLVRQIPDDKAVNAFISKLDRVPKALNGIESIWKKFDVISATIWPWIETTILRRENKFPSTVMLDEVLDWSNDLEELLELCKRQDIKKDLATLTKASKMYSRGIRLMKHCTSIRLDRANTDLISRLLPAAKLLADDCMKSGAQKSKLRQEPTIVWFCGGSGAGKTGLSYPFIMDMMRVFGPVPKTWQQDIYSRFPETDYWDGYVDQEYILFDDAFQIKDSQLKPNPELFEIIRLGNSFPYQLHMASIEEKNNTFANPKFVLLTSNLEEIRVESLNCPQAVSRRINFAFRVTTNEQYALKYTDRSGRECVRLDAEKARMTSGKVLNFDVYDFEIFDAESGKTIRSGLTYAEVVKLVQQHMKKSFEFHCDVTDFLDGYRTKPPGTLIEESVVSNFTEEVISATKEIKATVDEIKTMAHMGDESYPLTTRIAVNTIAYNAVNYGVPWAFRTVKRNLSDTYYYLRHLAGREKYIADSIWDVDDMTKRERLYTYYVLQTRRLRTALERERSSMKDVIARTLGASWTVFKACCAASIAAFSAWMLYKSVKSVAVELFVPKHIRDEEELFESVKKANKCIEQGCDNCNACKYSKNESLCVKWYTQCTCCAINMENTNKFNQLYANSLHNHKPTKKFDKMSPQILLEMVEKMINCNCATCDTCKDVALRDKFVNVGSCYGISCICVLSRINQNFALCELFALVKYCGDLNRGIIKNPVLLHMYTNMTSDIDFYNKTEEGKKLNEAIIKYQSNVYNCDRMNLKVKNNVNVKYQANVDETKKNIVIEDQSLYNNDRLSQKVRSNVNVQYQGNSAVENLTPTFQRNAPEHDLSSDTITNYVVIPNTVYMVGHKLNSAGKEVERPFGNVLFLAGRIALMPYHYYVVFDDQKFTHISLYSYTRMTLKISIKSLMKTYRLQDKDAILVEFPVQCADYRNIVKHFVDIADYARVKNCPATLARLSYNNGIAIPDRYTCDSLSVSERDSWNAVEIPGVKEENKIIRTREYYGYMMPTRAGDCGAGLVVYNSGVTGKILGIHNSGSPNLTHGNAVALNRQILEEALKEFSSFAQYAYESTPVTVELDALKEAGSFAIHDFHKGETICASFSSNLQRSPCFGELLLSPNMPGHLRPFTNSEGVLIDPMALQRKKYGIPRPQLDQELVDSILESMKSLYYKESTPDPEYYKYPLTIEQAIIGINGDPYVNAINRSTAPGYPYTFKKDGMAGKKKWFGSNQEYDLTRPQCAELLQDVDKLKLMILDNVRPEVVWTDTLKDAKIPIPKVDVGKTRLFTAAPMHYVIAMREMCLPFVAHCARNRIFNTIAVGTNPSSPEWSLIARKLQEKGDKVIAGDYSNFDGTLPTQLVLAGTELIADWYMHNWDYVEANGRNFICGRELDRYQFKEYLMKLYYECVHHLHIANYKDGTILYTVRNGIPSGCPVTAILNSIVNHMSLAYCWMKIFKDTQRENVTSFFETCSSIFYGDDFIMNIRDDVIQEYNQETITKAMKEFLDMDMTDEAKTGSVVTYRHLNDVSFLKRKFRWEDTICEYVAPLDLDVILDSTNWVRVGNEKRELIVISTIEGALRELAMHAPEVDVHYRDLMISLGIRISNQCKGRQFCHDSRSVTLRNIKNDRWSCELWV</sequence>
<evidence type="ECO:0000256" key="2">
    <source>
        <dbReference type="ARBA" id="ARBA00022670"/>
    </source>
</evidence>
<evidence type="ECO:0000256" key="6">
    <source>
        <dbReference type="ARBA" id="ARBA00022801"/>
    </source>
</evidence>
<dbReference type="PROSITE" id="PS51874">
    <property type="entry name" value="PCV_3C_PRO"/>
    <property type="match status" value="1"/>
</dbReference>
<dbReference type="InterPro" id="IPR007094">
    <property type="entry name" value="RNA-dir_pol_PSvirus"/>
</dbReference>
<dbReference type="GO" id="GO:0003724">
    <property type="term" value="F:RNA helicase activity"/>
    <property type="evidence" value="ECO:0007669"/>
    <property type="project" value="InterPro"/>
</dbReference>
<dbReference type="Pfam" id="PF12381">
    <property type="entry name" value="Peptidase_C3G"/>
    <property type="match status" value="1"/>
</dbReference>
<dbReference type="Pfam" id="PF00910">
    <property type="entry name" value="RNA_helicase"/>
    <property type="match status" value="1"/>
</dbReference>
<keyword evidence="9" id="KW-0693">Viral RNA replication</keyword>
<feature type="domain" description="SF3 helicase" evidence="11">
    <location>
        <begin position="532"/>
        <end position="706"/>
    </location>
</feature>
<keyword evidence="1" id="KW-0696">RNA-directed RNA polymerase</keyword>
<dbReference type="Gene3D" id="3.30.70.270">
    <property type="match status" value="1"/>
</dbReference>
<dbReference type="InterPro" id="IPR044067">
    <property type="entry name" value="PCV_3C_PRO"/>
</dbReference>
<dbReference type="InterPro" id="IPR001205">
    <property type="entry name" value="RNA-dir_pol_C"/>
</dbReference>
<evidence type="ECO:0000313" key="13">
    <source>
        <dbReference type="EMBL" id="QKN88944.1"/>
    </source>
</evidence>
<dbReference type="PROSITE" id="PS50507">
    <property type="entry name" value="RDRP_SSRNA_POS"/>
    <property type="match status" value="1"/>
</dbReference>
<proteinExistence type="predicted"/>
<dbReference type="GO" id="GO:0003968">
    <property type="term" value="F:RNA-directed RNA polymerase activity"/>
    <property type="evidence" value="ECO:0007669"/>
    <property type="project" value="UniProtKB-KW"/>
</dbReference>
<dbReference type="SUPFAM" id="SSF50494">
    <property type="entry name" value="Trypsin-like serine proteases"/>
    <property type="match status" value="1"/>
</dbReference>
<evidence type="ECO:0000259" key="12">
    <source>
        <dbReference type="PROSITE" id="PS51874"/>
    </source>
</evidence>
<dbReference type="InterPro" id="IPR024387">
    <property type="entry name" value="Pept_C3G_Picornavir"/>
</dbReference>
<dbReference type="GO" id="GO:0039694">
    <property type="term" value="P:viral RNA genome replication"/>
    <property type="evidence" value="ECO:0007669"/>
    <property type="project" value="InterPro"/>
</dbReference>
<dbReference type="GO" id="GO:0003723">
    <property type="term" value="F:RNA binding"/>
    <property type="evidence" value="ECO:0007669"/>
    <property type="project" value="InterPro"/>
</dbReference>
<dbReference type="InterPro" id="IPR043504">
    <property type="entry name" value="Peptidase_S1_PA_chymotrypsin"/>
</dbReference>
<dbReference type="InterPro" id="IPR043502">
    <property type="entry name" value="DNA/RNA_pol_sf"/>
</dbReference>
<name>A0A6M9Z785_9VIRU</name>
<dbReference type="CDD" id="cd23194">
    <property type="entry name" value="Dicistroviridae_RdRp"/>
    <property type="match status" value="1"/>
</dbReference>
<evidence type="ECO:0000259" key="11">
    <source>
        <dbReference type="PROSITE" id="PS51218"/>
    </source>
</evidence>
<feature type="domain" description="Peptidase C3" evidence="12">
    <location>
        <begin position="1217"/>
        <end position="1446"/>
    </location>
</feature>
<keyword evidence="5" id="KW-0547">Nucleotide-binding</keyword>
<dbReference type="GO" id="GO:0006508">
    <property type="term" value="P:proteolysis"/>
    <property type="evidence" value="ECO:0007669"/>
    <property type="project" value="UniProtKB-KW"/>
</dbReference>
<keyword evidence="7" id="KW-0788">Thiol protease</keyword>
<dbReference type="EMBL" id="MT138134">
    <property type="protein sequence ID" value="QKN88944.1"/>
    <property type="molecule type" value="Genomic_RNA"/>
</dbReference>
<dbReference type="InterPro" id="IPR009003">
    <property type="entry name" value="Peptidase_S1_PA"/>
</dbReference>
<dbReference type="Pfam" id="PF00680">
    <property type="entry name" value="RdRP_1"/>
    <property type="match status" value="1"/>
</dbReference>
<reference evidence="13" key="1">
    <citation type="submission" date="2020-01" db="EMBL/GenBank/DDBJ databases">
        <title>Viral genomes from wild and zoo birds in China.</title>
        <authorList>
            <person name="Lu J."/>
            <person name="Shan T."/>
            <person name="Yang S."/>
            <person name="Zhang W."/>
        </authorList>
    </citation>
    <scope>NUCLEOTIDE SEQUENCE</scope>
    <source>
        <strain evidence="13">Zftwig05rna2nc</strain>
    </source>
</reference>